<dbReference type="OrthoDB" id="2503657at2759"/>
<dbReference type="EMBL" id="MU167268">
    <property type="protein sequence ID" value="KAG0145948.1"/>
    <property type="molecule type" value="Genomic_DNA"/>
</dbReference>
<dbReference type="Proteomes" id="UP000886653">
    <property type="component" value="Unassembled WGS sequence"/>
</dbReference>
<evidence type="ECO:0008006" key="4">
    <source>
        <dbReference type="Google" id="ProtNLM"/>
    </source>
</evidence>
<reference evidence="2" key="1">
    <citation type="submission" date="2013-11" db="EMBL/GenBank/DDBJ databases">
        <title>Genome sequence of the fusiform rust pathogen reveals effectors for host alternation and coevolution with pine.</title>
        <authorList>
            <consortium name="DOE Joint Genome Institute"/>
            <person name="Smith K."/>
            <person name="Pendleton A."/>
            <person name="Kubisiak T."/>
            <person name="Anderson C."/>
            <person name="Salamov A."/>
            <person name="Aerts A."/>
            <person name="Riley R."/>
            <person name="Clum A."/>
            <person name="Lindquist E."/>
            <person name="Ence D."/>
            <person name="Campbell M."/>
            <person name="Kronenberg Z."/>
            <person name="Feau N."/>
            <person name="Dhillon B."/>
            <person name="Hamelin R."/>
            <person name="Burleigh J."/>
            <person name="Smith J."/>
            <person name="Yandell M."/>
            <person name="Nelson C."/>
            <person name="Grigoriev I."/>
            <person name="Davis J."/>
        </authorList>
    </citation>
    <scope>NUCLEOTIDE SEQUENCE</scope>
    <source>
        <strain evidence="2">G11</strain>
    </source>
</reference>
<evidence type="ECO:0000256" key="1">
    <source>
        <dbReference type="ARBA" id="ARBA00023125"/>
    </source>
</evidence>
<proteinExistence type="predicted"/>
<evidence type="ECO:0000313" key="3">
    <source>
        <dbReference type="Proteomes" id="UP000886653"/>
    </source>
</evidence>
<comment type="caution">
    <text evidence="2">The sequence shown here is derived from an EMBL/GenBank/DDBJ whole genome shotgun (WGS) entry which is preliminary data.</text>
</comment>
<keyword evidence="1" id="KW-0238">DNA-binding</keyword>
<dbReference type="InterPro" id="IPR010998">
    <property type="entry name" value="Integrase_recombinase_N"/>
</dbReference>
<evidence type="ECO:0000313" key="2">
    <source>
        <dbReference type="EMBL" id="KAG0145948.1"/>
    </source>
</evidence>
<accession>A0A9P6NHB0</accession>
<sequence>MGSTLQSLDKVNFQILRGWSWGILRSYNIGIRKFLQIMRSGEKIPWDLPVKEEDVYQFCCWAEQQHAMMEPQDVKAKTLKHYLYSLKAWHRYHDTTYPEVDEKRVELLLMVSKKEDALQHAAPVR</sequence>
<dbReference type="SUPFAM" id="SSF47823">
    <property type="entry name" value="lambda integrase-like, N-terminal domain"/>
    <property type="match status" value="1"/>
</dbReference>
<protein>
    <recommendedName>
        <fullName evidence="4">Integrase SAM-like N-terminal domain-containing protein</fullName>
    </recommendedName>
</protein>
<dbReference type="Gene3D" id="1.10.150.130">
    <property type="match status" value="1"/>
</dbReference>
<gene>
    <name evidence="2" type="ORF">CROQUDRAFT_45095</name>
</gene>
<dbReference type="GO" id="GO:0003677">
    <property type="term" value="F:DNA binding"/>
    <property type="evidence" value="ECO:0007669"/>
    <property type="project" value="UniProtKB-KW"/>
</dbReference>
<organism evidence="2 3">
    <name type="scientific">Cronartium quercuum f. sp. fusiforme G11</name>
    <dbReference type="NCBI Taxonomy" id="708437"/>
    <lineage>
        <taxon>Eukaryota</taxon>
        <taxon>Fungi</taxon>
        <taxon>Dikarya</taxon>
        <taxon>Basidiomycota</taxon>
        <taxon>Pucciniomycotina</taxon>
        <taxon>Pucciniomycetes</taxon>
        <taxon>Pucciniales</taxon>
        <taxon>Coleosporiaceae</taxon>
        <taxon>Cronartium</taxon>
    </lineage>
</organism>
<dbReference type="AlphaFoldDB" id="A0A9P6NHB0"/>
<keyword evidence="3" id="KW-1185">Reference proteome</keyword>
<name>A0A9P6NHB0_9BASI</name>